<dbReference type="InterPro" id="IPR052556">
    <property type="entry name" value="PolySynth_Transporter"/>
</dbReference>
<gene>
    <name evidence="6" type="ORF">DSM100238_1226</name>
</gene>
<feature type="transmembrane region" description="Helical" evidence="5">
    <location>
        <begin position="172"/>
        <end position="195"/>
    </location>
</feature>
<feature type="transmembrane region" description="Helical" evidence="5">
    <location>
        <begin position="258"/>
        <end position="279"/>
    </location>
</feature>
<feature type="transmembrane region" description="Helical" evidence="5">
    <location>
        <begin position="456"/>
        <end position="475"/>
    </location>
</feature>
<dbReference type="PANTHER" id="PTHR43424:SF1">
    <property type="entry name" value="LOCUS PUTATIVE PROTEIN 1-RELATED"/>
    <property type="match status" value="1"/>
</dbReference>
<feature type="transmembrane region" description="Helical" evidence="5">
    <location>
        <begin position="46"/>
        <end position="68"/>
    </location>
</feature>
<feature type="transmembrane region" description="Helical" evidence="5">
    <location>
        <begin position="88"/>
        <end position="110"/>
    </location>
</feature>
<feature type="transmembrane region" description="Helical" evidence="5">
    <location>
        <begin position="415"/>
        <end position="436"/>
    </location>
</feature>
<keyword evidence="3 5" id="KW-1133">Transmembrane helix</keyword>
<dbReference type="Pfam" id="PF01943">
    <property type="entry name" value="Polysacc_synt"/>
    <property type="match status" value="1"/>
</dbReference>
<evidence type="ECO:0000256" key="1">
    <source>
        <dbReference type="ARBA" id="ARBA00004141"/>
    </source>
</evidence>
<evidence type="ECO:0000256" key="2">
    <source>
        <dbReference type="ARBA" id="ARBA00022692"/>
    </source>
</evidence>
<feature type="transmembrane region" description="Helical" evidence="5">
    <location>
        <begin position="12"/>
        <end position="34"/>
    </location>
</feature>
<protein>
    <submittedName>
        <fullName evidence="6">Flippase</fullName>
    </submittedName>
</protein>
<feature type="transmembrane region" description="Helical" evidence="5">
    <location>
        <begin position="145"/>
        <end position="166"/>
    </location>
</feature>
<organism evidence="6 7">
    <name type="scientific">Bifidobacterium apri</name>
    <dbReference type="NCBI Taxonomy" id="1769423"/>
    <lineage>
        <taxon>Bacteria</taxon>
        <taxon>Bacillati</taxon>
        <taxon>Actinomycetota</taxon>
        <taxon>Actinomycetes</taxon>
        <taxon>Bifidobacteriales</taxon>
        <taxon>Bifidobacteriaceae</taxon>
        <taxon>Bifidobacterium</taxon>
    </lineage>
</organism>
<dbReference type="PANTHER" id="PTHR43424">
    <property type="entry name" value="LOCUS PUTATIVE PROTEIN 1-RELATED"/>
    <property type="match status" value="1"/>
</dbReference>
<feature type="transmembrane region" description="Helical" evidence="5">
    <location>
        <begin position="116"/>
        <end position="138"/>
    </location>
</feature>
<dbReference type="OrthoDB" id="103403at2"/>
<dbReference type="AlphaFoldDB" id="A0A6A2W311"/>
<feature type="transmembrane region" description="Helical" evidence="5">
    <location>
        <begin position="330"/>
        <end position="354"/>
    </location>
</feature>
<evidence type="ECO:0000256" key="3">
    <source>
        <dbReference type="ARBA" id="ARBA00022989"/>
    </source>
</evidence>
<dbReference type="GO" id="GO:0016020">
    <property type="term" value="C:membrane"/>
    <property type="evidence" value="ECO:0007669"/>
    <property type="project" value="UniProtKB-SubCell"/>
</dbReference>
<reference evidence="6 7" key="1">
    <citation type="submission" date="2019-09" db="EMBL/GenBank/DDBJ databases">
        <title>Characterization of the phylogenetic diversity of two novel species belonging to the genus Bifidobacterium: Bifidobacterium cebidarum sp. nov. and Bifidobacterium leontopitheci sp. nov.</title>
        <authorList>
            <person name="Lugli G.A."/>
            <person name="Duranti S."/>
            <person name="Milani C."/>
            <person name="Turroni F."/>
            <person name="Ventura M."/>
        </authorList>
    </citation>
    <scope>NUCLEOTIDE SEQUENCE [LARGE SCALE GENOMIC DNA]</scope>
    <source>
        <strain evidence="6 7">DSM 100238</strain>
    </source>
</reference>
<dbReference type="RefSeq" id="WP_152355808.1">
    <property type="nucleotide sequence ID" value="NZ_JBHLXF010000026.1"/>
</dbReference>
<comment type="subcellular location">
    <subcellularLocation>
        <location evidence="1">Membrane</location>
        <topology evidence="1">Multi-pass membrane protein</topology>
    </subcellularLocation>
</comment>
<evidence type="ECO:0000313" key="7">
    <source>
        <dbReference type="Proteomes" id="UP000440041"/>
    </source>
</evidence>
<feature type="transmembrane region" description="Helical" evidence="5">
    <location>
        <begin position="384"/>
        <end position="403"/>
    </location>
</feature>
<keyword evidence="7" id="KW-1185">Reference proteome</keyword>
<accession>A0A6A2W311</accession>
<dbReference type="EMBL" id="WBSO01000008">
    <property type="protein sequence ID" value="KAB8297510.1"/>
    <property type="molecule type" value="Genomic_DNA"/>
</dbReference>
<proteinExistence type="predicted"/>
<keyword evidence="4 5" id="KW-0472">Membrane</keyword>
<feature type="transmembrane region" description="Helical" evidence="5">
    <location>
        <begin position="215"/>
        <end position="238"/>
    </location>
</feature>
<keyword evidence="2 5" id="KW-0812">Transmembrane</keyword>
<feature type="transmembrane region" description="Helical" evidence="5">
    <location>
        <begin position="291"/>
        <end position="318"/>
    </location>
</feature>
<dbReference type="InterPro" id="IPR002797">
    <property type="entry name" value="Polysacc_synth"/>
</dbReference>
<feature type="transmembrane region" description="Helical" evidence="5">
    <location>
        <begin position="361"/>
        <end position="378"/>
    </location>
</feature>
<comment type="caution">
    <text evidence="6">The sequence shown here is derived from an EMBL/GenBank/DDBJ whole genome shotgun (WGS) entry which is preliminary data.</text>
</comment>
<dbReference type="Proteomes" id="UP000440041">
    <property type="component" value="Unassembled WGS sequence"/>
</dbReference>
<sequence length="496" mass="55212">MEKRVKSVKFNAIMNTALTASNMLVSLVTIPYVTRVLSVSGYGDVGFAQSVSMWLSAFCLVGIPTYGIRECARVRDDPVALAQIVRELLIIITVCTLVVLIPFGFCIEWLPRLRAISSLMWVFWVGTLLLSYGVEWYFQAIEDYAYITVRSVAFKILSLILIICLVRESDDWFIYGLILALITSGNNIFNIVRMFHNVPMSGIGEVRIRRHIKPLASYSVLSIASSLYLYFDSVLLGMCSIDNTEVAFYQLATKVKGVLAQILTAIINALVPRLSYYAVKDRKQYRRLLGTGMWVTVNLCMGIMCFLFVFSGPLVILISSKKYVGAILPMQIMGGVILFSGLNTFLGFCVLCPLGEEKKLAAANLLGVPISVGLNVLFDSKLGALGAAISVFIAEITIFCSLLKSTYRKLKDVSTISQCVKVILAHMVSVVMSFALATKLNVINRYEYNTIYSLEMLLAGFVFYSLSWLIISLIAKENTALWLKSQVMNKIIVVKR</sequence>
<evidence type="ECO:0000313" key="6">
    <source>
        <dbReference type="EMBL" id="KAB8297510.1"/>
    </source>
</evidence>
<name>A0A6A2W311_9BIFI</name>
<evidence type="ECO:0000256" key="5">
    <source>
        <dbReference type="SAM" id="Phobius"/>
    </source>
</evidence>
<evidence type="ECO:0000256" key="4">
    <source>
        <dbReference type="ARBA" id="ARBA00023136"/>
    </source>
</evidence>